<dbReference type="EMBL" id="QUAJ01000010">
    <property type="protein sequence ID" value="REI41430.1"/>
    <property type="molecule type" value="Genomic_DNA"/>
</dbReference>
<evidence type="ECO:0000313" key="2">
    <source>
        <dbReference type="Proteomes" id="UP000263486"/>
    </source>
</evidence>
<keyword evidence="2" id="KW-1185">Reference proteome</keyword>
<proteinExistence type="predicted"/>
<gene>
    <name evidence="1" type="ORF">DYH56_07105</name>
</gene>
<organism evidence="1 2">
    <name type="scientific">Psychrilyobacter piezotolerans</name>
    <dbReference type="NCBI Taxonomy" id="2293438"/>
    <lineage>
        <taxon>Bacteria</taxon>
        <taxon>Fusobacteriati</taxon>
        <taxon>Fusobacteriota</taxon>
        <taxon>Fusobacteriia</taxon>
        <taxon>Fusobacteriales</taxon>
        <taxon>Fusobacteriaceae</taxon>
        <taxon>Psychrilyobacter</taxon>
    </lineage>
</organism>
<accession>A0ABX9KHY0</accession>
<evidence type="ECO:0000313" key="1">
    <source>
        <dbReference type="EMBL" id="REI41430.1"/>
    </source>
</evidence>
<comment type="caution">
    <text evidence="1">The sequence shown here is derived from an EMBL/GenBank/DDBJ whole genome shotgun (WGS) entry which is preliminary data.</text>
</comment>
<dbReference type="RefSeq" id="WP_114642178.1">
    <property type="nucleotide sequence ID" value="NZ_JAACIO010000011.1"/>
</dbReference>
<protein>
    <submittedName>
        <fullName evidence="1">Uncharacterized protein</fullName>
    </submittedName>
</protein>
<sequence>MTTQDFYNKIYEEMKNSKEKGYKIILKKNLQSTLLVNINNRAIFNNKNLEGDFVYRTKLSVNSLTTNILFQEGNRAKIKLRNFFYRNNKKLWG</sequence>
<reference evidence="1 2" key="1">
    <citation type="submission" date="2018-08" db="EMBL/GenBank/DDBJ databases">
        <title>Draft genome sequence of Psychrilyobacter sp. strain SD5 isolated from Black Sea water.</title>
        <authorList>
            <person name="Yadav S."/>
            <person name="Villanueva L."/>
            <person name="Damste J.S.S."/>
        </authorList>
    </citation>
    <scope>NUCLEOTIDE SEQUENCE [LARGE SCALE GENOMIC DNA]</scope>
    <source>
        <strain evidence="1 2">SD5</strain>
    </source>
</reference>
<dbReference type="Proteomes" id="UP000263486">
    <property type="component" value="Unassembled WGS sequence"/>
</dbReference>
<name>A0ABX9KHY0_9FUSO</name>